<gene>
    <name evidence="2" type="ORF">Q8F55_000315</name>
</gene>
<organism evidence="2 3">
    <name type="scientific">Vanrija albida</name>
    <dbReference type="NCBI Taxonomy" id="181172"/>
    <lineage>
        <taxon>Eukaryota</taxon>
        <taxon>Fungi</taxon>
        <taxon>Dikarya</taxon>
        <taxon>Basidiomycota</taxon>
        <taxon>Agaricomycotina</taxon>
        <taxon>Tremellomycetes</taxon>
        <taxon>Trichosporonales</taxon>
        <taxon>Trichosporonaceae</taxon>
        <taxon>Vanrija</taxon>
    </lineage>
</organism>
<proteinExistence type="predicted"/>
<keyword evidence="3" id="KW-1185">Reference proteome</keyword>
<feature type="compositionally biased region" description="Polar residues" evidence="1">
    <location>
        <begin position="91"/>
        <end position="103"/>
    </location>
</feature>
<feature type="compositionally biased region" description="Basic and acidic residues" evidence="1">
    <location>
        <begin position="379"/>
        <end position="392"/>
    </location>
</feature>
<feature type="region of interest" description="Disordered" evidence="1">
    <location>
        <begin position="351"/>
        <end position="411"/>
    </location>
</feature>
<evidence type="ECO:0008006" key="4">
    <source>
        <dbReference type="Google" id="ProtNLM"/>
    </source>
</evidence>
<accession>A0ABR3QCX3</accession>
<evidence type="ECO:0000313" key="3">
    <source>
        <dbReference type="Proteomes" id="UP001565368"/>
    </source>
</evidence>
<dbReference type="GeneID" id="95981358"/>
<protein>
    <recommendedName>
        <fullName evidence="4">Something about silencing protein 4 domain-containing protein</fullName>
    </recommendedName>
</protein>
<sequence>MLAGKHKGKARAAAEPERGRRVLPARIRRAAGGGAEGIRDIEEMVVDWLERWGDINTVPPDDLPLQLTTLPYALVTPPIYTVEASAKPLSRASSPTRNGTVPDQSRIETPVWRMVRAGEDDKEEAKEELASGPGQSPTKRLRRGNVGSELIEDVSDQHYALLHRKFEAFERRQRIREREKLQFERYKMRARVDLLRSLPAPQWTSVVSVILARTDAGESWSRGRRKLEAEGVDWLRRKLIKEGVEVLRRYDQLLPNDKKQRLVDDSRVSSPSAPSSLSPPPMSTPDPPPAPRVSALRDEGASSSRRRQRQVTPVKAASPVPIKVEEPDEPPPKPVIRISALALKQTTLAFPKLEKKPAASPRKAVASPRKAAPPPAKIPKIEHVEPADHEPSPVRPPSPRHTRPRFVAPQTASGLPCLIEAAQRREKAIEEAIAANAKVEAAAKAKSEGRVLPGRLIARKKTRESTRITLATPFGLPMPASLETKSEFSISDEEEFWPIIAAREAAATEARRKASTAAPTDEVHAAGAPAGSPSSEALDMEGVEAAVVL</sequence>
<feature type="compositionally biased region" description="Basic and acidic residues" evidence="1">
    <location>
        <begin position="258"/>
        <end position="267"/>
    </location>
</feature>
<reference evidence="2 3" key="1">
    <citation type="submission" date="2023-08" db="EMBL/GenBank/DDBJ databases">
        <title>Annotated Genome Sequence of Vanrija albida AlHP1.</title>
        <authorList>
            <person name="Herzog R."/>
        </authorList>
    </citation>
    <scope>NUCLEOTIDE SEQUENCE [LARGE SCALE GENOMIC DNA]</scope>
    <source>
        <strain evidence="2 3">AlHP1</strain>
    </source>
</reference>
<feature type="compositionally biased region" description="Low complexity" evidence="1">
    <location>
        <begin position="361"/>
        <end position="370"/>
    </location>
</feature>
<feature type="compositionally biased region" description="Basic and acidic residues" evidence="1">
    <location>
        <begin position="116"/>
        <end position="129"/>
    </location>
</feature>
<feature type="compositionally biased region" description="Pro residues" evidence="1">
    <location>
        <begin position="277"/>
        <end position="291"/>
    </location>
</feature>
<name>A0ABR3QCX3_9TREE</name>
<evidence type="ECO:0000313" key="2">
    <source>
        <dbReference type="EMBL" id="KAL1412568.1"/>
    </source>
</evidence>
<dbReference type="EMBL" id="JBBXJM010000001">
    <property type="protein sequence ID" value="KAL1412568.1"/>
    <property type="molecule type" value="Genomic_DNA"/>
</dbReference>
<dbReference type="Proteomes" id="UP001565368">
    <property type="component" value="Unassembled WGS sequence"/>
</dbReference>
<feature type="region of interest" description="Disordered" evidence="1">
    <location>
        <begin position="509"/>
        <end position="541"/>
    </location>
</feature>
<feature type="region of interest" description="Disordered" evidence="1">
    <location>
        <begin position="1"/>
        <end position="22"/>
    </location>
</feature>
<feature type="region of interest" description="Disordered" evidence="1">
    <location>
        <begin position="258"/>
        <end position="333"/>
    </location>
</feature>
<dbReference type="RefSeq" id="XP_069212512.1">
    <property type="nucleotide sequence ID" value="XM_069348968.1"/>
</dbReference>
<feature type="compositionally biased region" description="Basic residues" evidence="1">
    <location>
        <begin position="1"/>
        <end position="10"/>
    </location>
</feature>
<evidence type="ECO:0000256" key="1">
    <source>
        <dbReference type="SAM" id="MobiDB-lite"/>
    </source>
</evidence>
<comment type="caution">
    <text evidence="2">The sequence shown here is derived from an EMBL/GenBank/DDBJ whole genome shotgun (WGS) entry which is preliminary data.</text>
</comment>
<feature type="compositionally biased region" description="Low complexity" evidence="1">
    <location>
        <begin position="525"/>
        <end position="535"/>
    </location>
</feature>
<feature type="region of interest" description="Disordered" evidence="1">
    <location>
        <begin position="86"/>
        <end position="144"/>
    </location>
</feature>